<name>A0A645B7B9_9ZZZZ</name>
<evidence type="ECO:0000313" key="1">
    <source>
        <dbReference type="EMBL" id="MPM60511.1"/>
    </source>
</evidence>
<gene>
    <name evidence="1" type="ORF">SDC9_107362</name>
</gene>
<protein>
    <submittedName>
        <fullName evidence="1">Uncharacterized protein</fullName>
    </submittedName>
</protein>
<comment type="caution">
    <text evidence="1">The sequence shown here is derived from an EMBL/GenBank/DDBJ whole genome shotgun (WGS) entry which is preliminary data.</text>
</comment>
<reference evidence="1" key="1">
    <citation type="submission" date="2019-08" db="EMBL/GenBank/DDBJ databases">
        <authorList>
            <person name="Kucharzyk K."/>
            <person name="Murdoch R.W."/>
            <person name="Higgins S."/>
            <person name="Loffler F."/>
        </authorList>
    </citation>
    <scope>NUCLEOTIDE SEQUENCE</scope>
</reference>
<dbReference type="AlphaFoldDB" id="A0A645B7B9"/>
<sequence>MRCTCIPVGIGGGEGQIIVTAKQDAFQQSRFRLGVKFINSFGGKMAGLFQPKIKLPHLSGFQHLNRGGVIDDGIDTLMFQVLPVRKTARAGRRFGCCAHVQ</sequence>
<proteinExistence type="predicted"/>
<organism evidence="1">
    <name type="scientific">bioreactor metagenome</name>
    <dbReference type="NCBI Taxonomy" id="1076179"/>
    <lineage>
        <taxon>unclassified sequences</taxon>
        <taxon>metagenomes</taxon>
        <taxon>ecological metagenomes</taxon>
    </lineage>
</organism>
<accession>A0A645B7B9</accession>
<dbReference type="EMBL" id="VSSQ01017839">
    <property type="protein sequence ID" value="MPM60511.1"/>
    <property type="molecule type" value="Genomic_DNA"/>
</dbReference>